<dbReference type="EMBL" id="BMQL01000111">
    <property type="protein sequence ID" value="GGR40958.1"/>
    <property type="molecule type" value="Genomic_DNA"/>
</dbReference>
<sequence>MPQGHPLEPVLRPQRFTLAARHLQMKAELMPLLTAWAAAGIRTVLLKGFASAEYVYTDPSQRFYGDVDVLIDEHDATRAVAVARELQWIDDGLVDVKRLWTHEVAHLYSPRRNVRLDVHRLVALKMPGTNLKVKRATRHLWASAQPAQLGSASVWLPDPRDQVCMLALTRGWNADTGSLKPADPFDLMAMYTRYGLTDTAVLDRAATLGCLHTMSAMLSACRTVALDTPATRQRLRRNTLLDLNMLPLTRGLAWLQLLPSVAHDTLRLLPDALRVRRAIAEGGDPRELPARWTLTPARQPKVVAVGRALRAAKWALRLTYPAGATCVPRALTRYAALCRAGVPVTFVSGVRHSEGGIEGHAWIELPYPLDNDYGEPSARTLYRELFRHKAEAENKQEKLEKK</sequence>
<dbReference type="InterPro" id="IPR039498">
    <property type="entry name" value="NTP_transf_5"/>
</dbReference>
<comment type="caution">
    <text evidence="2">The sequence shown here is derived from an EMBL/GenBank/DDBJ whole genome shotgun (WGS) entry which is preliminary data.</text>
</comment>
<evidence type="ECO:0000313" key="3">
    <source>
        <dbReference type="Proteomes" id="UP000603865"/>
    </source>
</evidence>
<dbReference type="Pfam" id="PF14907">
    <property type="entry name" value="NTP_transf_5"/>
    <property type="match status" value="1"/>
</dbReference>
<accession>A0A918FIX4</accession>
<dbReference type="SUPFAM" id="SSF48264">
    <property type="entry name" value="Cytochrome P450"/>
    <property type="match status" value="1"/>
</dbReference>
<evidence type="ECO:0000313" key="2">
    <source>
        <dbReference type="EMBL" id="GGR40958.1"/>
    </source>
</evidence>
<dbReference type="InterPro" id="IPR036396">
    <property type="entry name" value="Cyt_P450_sf"/>
</dbReference>
<proteinExistence type="predicted"/>
<dbReference type="AlphaFoldDB" id="A0A918FIX4"/>
<dbReference type="GO" id="GO:0005506">
    <property type="term" value="F:iron ion binding"/>
    <property type="evidence" value="ECO:0007669"/>
    <property type="project" value="InterPro"/>
</dbReference>
<protein>
    <recommendedName>
        <fullName evidence="1">Microcin J25-processing protein McjB C-terminal domain-containing protein</fullName>
    </recommendedName>
</protein>
<feature type="domain" description="Microcin J25-processing protein McjB C-terminal" evidence="1">
    <location>
        <begin position="273"/>
        <end position="365"/>
    </location>
</feature>
<dbReference type="NCBIfam" id="NF033537">
    <property type="entry name" value="lasso_biosyn_B2"/>
    <property type="match status" value="1"/>
</dbReference>
<reference evidence="2" key="2">
    <citation type="submission" date="2020-09" db="EMBL/GenBank/DDBJ databases">
        <authorList>
            <person name="Sun Q."/>
            <person name="Ohkuma M."/>
        </authorList>
    </citation>
    <scope>NUCLEOTIDE SEQUENCE</scope>
    <source>
        <strain evidence="2">JCM 31311</strain>
    </source>
</reference>
<organism evidence="2 3">
    <name type="scientific">Deinococcus ruber</name>
    <dbReference type="NCBI Taxonomy" id="1848197"/>
    <lineage>
        <taxon>Bacteria</taxon>
        <taxon>Thermotogati</taxon>
        <taxon>Deinococcota</taxon>
        <taxon>Deinococci</taxon>
        <taxon>Deinococcales</taxon>
        <taxon>Deinococcaceae</taxon>
        <taxon>Deinococcus</taxon>
    </lineage>
</organism>
<dbReference type="Pfam" id="PF13471">
    <property type="entry name" value="Transglut_core3"/>
    <property type="match status" value="1"/>
</dbReference>
<evidence type="ECO:0000259" key="1">
    <source>
        <dbReference type="Pfam" id="PF13471"/>
    </source>
</evidence>
<dbReference type="Proteomes" id="UP000603865">
    <property type="component" value="Unassembled WGS sequence"/>
</dbReference>
<dbReference type="GO" id="GO:0020037">
    <property type="term" value="F:heme binding"/>
    <property type="evidence" value="ECO:0007669"/>
    <property type="project" value="InterPro"/>
</dbReference>
<dbReference type="InterPro" id="IPR032708">
    <property type="entry name" value="McjB_C"/>
</dbReference>
<name>A0A918FIX4_9DEIO</name>
<dbReference type="InterPro" id="IPR053521">
    <property type="entry name" value="McjB-like"/>
</dbReference>
<dbReference type="GO" id="GO:0016705">
    <property type="term" value="F:oxidoreductase activity, acting on paired donors, with incorporation or reduction of molecular oxygen"/>
    <property type="evidence" value="ECO:0007669"/>
    <property type="project" value="InterPro"/>
</dbReference>
<keyword evidence="3" id="KW-1185">Reference proteome</keyword>
<gene>
    <name evidence="2" type="ORF">GCM10008957_56470</name>
</gene>
<dbReference type="GO" id="GO:0004497">
    <property type="term" value="F:monooxygenase activity"/>
    <property type="evidence" value="ECO:0007669"/>
    <property type="project" value="InterPro"/>
</dbReference>
<reference evidence="2" key="1">
    <citation type="journal article" date="2014" name="Int. J. Syst. Evol. Microbiol.">
        <title>Complete genome sequence of Corynebacterium casei LMG S-19264T (=DSM 44701T), isolated from a smear-ripened cheese.</title>
        <authorList>
            <consortium name="US DOE Joint Genome Institute (JGI-PGF)"/>
            <person name="Walter F."/>
            <person name="Albersmeier A."/>
            <person name="Kalinowski J."/>
            <person name="Ruckert C."/>
        </authorList>
    </citation>
    <scope>NUCLEOTIDE SEQUENCE</scope>
    <source>
        <strain evidence="2">JCM 31311</strain>
    </source>
</reference>